<accession>A0A480AUB9</accession>
<evidence type="ECO:0000313" key="8">
    <source>
        <dbReference type="EMBL" id="GCL63345.1"/>
    </source>
</evidence>
<comment type="function">
    <text evidence="3">Protein-arginine rhamnosyltransferase that catalyzes the transfer of a single rhamnose to elongation factor P (EF-P) on 'Lys-32', a modification required for EF-P-dependent rescue of polyproline stalled ribosomes.</text>
</comment>
<sequence>MERWHWDVFCRVIDNFGDVGVSWRLSSALAARGHTVRLWIDDASALAWLAPGGAPGVTVQAWDAAAQASEPGDVVVETFGAAPPDGFVARMAAQPQPPVWINLEYLSAEAYVERSHGLRSPRFSGPGAGLDTWFFYPGFTPATGGLLQHPPPPTAAAARAWLAQRGWAPADGERAVLLFGYANPALPALLAALAGPPTLLWLPQGPLQAQLASQPLPPGLRAQALPWLPQTDFDQLLAAADLALVRGEDSFVRAQLVGAGPVLWQIYPQSDGAHASKLDAWMDRLLAGAPAPLATAVRRAQRLVNGLETAADDQPLALPDLAAWAAQQRRWQAGLHAQADLVTQLLAFAGSRMAMKSG</sequence>
<evidence type="ECO:0000256" key="2">
    <source>
        <dbReference type="ARBA" id="ARBA00022679"/>
    </source>
</evidence>
<name>A0A480AUB9_9BURK</name>
<evidence type="ECO:0000256" key="6">
    <source>
        <dbReference type="ARBA" id="ARBA00030025"/>
    </source>
</evidence>
<comment type="catalytic activity">
    <reaction evidence="7">
        <text>dTDP-beta-L-rhamnose + L-arginyl-[protein] = N(omega)-(alpha-L-rhamnosyl)-L-arginyl-[protein] + dTDP + H(+)</text>
        <dbReference type="Rhea" id="RHEA:66692"/>
        <dbReference type="Rhea" id="RHEA-COMP:10532"/>
        <dbReference type="Rhea" id="RHEA-COMP:17096"/>
        <dbReference type="ChEBI" id="CHEBI:15378"/>
        <dbReference type="ChEBI" id="CHEBI:29965"/>
        <dbReference type="ChEBI" id="CHEBI:57510"/>
        <dbReference type="ChEBI" id="CHEBI:58369"/>
        <dbReference type="ChEBI" id="CHEBI:167445"/>
    </reaction>
    <physiologicalReaction direction="left-to-right" evidence="7">
        <dbReference type="Rhea" id="RHEA:66693"/>
    </physiologicalReaction>
</comment>
<evidence type="ECO:0000256" key="3">
    <source>
        <dbReference type="ARBA" id="ARBA00024303"/>
    </source>
</evidence>
<evidence type="ECO:0000256" key="7">
    <source>
        <dbReference type="ARBA" id="ARBA00048472"/>
    </source>
</evidence>
<keyword evidence="1" id="KW-0328">Glycosyltransferase</keyword>
<dbReference type="RefSeq" id="WP_137733081.1">
    <property type="nucleotide sequence ID" value="NZ_BJCL01000005.1"/>
</dbReference>
<keyword evidence="9" id="KW-1185">Reference proteome</keyword>
<comment type="caution">
    <text evidence="8">The sequence shown here is derived from an EMBL/GenBank/DDBJ whole genome shotgun (WGS) entry which is preliminary data.</text>
</comment>
<dbReference type="GO" id="GO:0106361">
    <property type="term" value="F:protein-arginine rhamnosyltransferase activity"/>
    <property type="evidence" value="ECO:0007669"/>
    <property type="project" value="InterPro"/>
</dbReference>
<dbReference type="EMBL" id="BJCL01000005">
    <property type="protein sequence ID" value="GCL63345.1"/>
    <property type="molecule type" value="Genomic_DNA"/>
</dbReference>
<comment type="similarity">
    <text evidence="4">Belongs to the glycosyltransferase 104 family.</text>
</comment>
<gene>
    <name evidence="8" type="ORF">AQPW35_24260</name>
</gene>
<proteinExistence type="inferred from homology"/>
<evidence type="ECO:0000256" key="4">
    <source>
        <dbReference type="ARBA" id="ARBA00024346"/>
    </source>
</evidence>
<evidence type="ECO:0000313" key="9">
    <source>
        <dbReference type="Proteomes" id="UP000301751"/>
    </source>
</evidence>
<keyword evidence="2" id="KW-0808">Transferase</keyword>
<dbReference type="Pfam" id="PF10093">
    <property type="entry name" value="EarP"/>
    <property type="match status" value="1"/>
</dbReference>
<organism evidence="8 9">
    <name type="scientific">Pseudaquabacterium pictum</name>
    <dbReference type="NCBI Taxonomy" id="2315236"/>
    <lineage>
        <taxon>Bacteria</taxon>
        <taxon>Pseudomonadati</taxon>
        <taxon>Pseudomonadota</taxon>
        <taxon>Betaproteobacteria</taxon>
        <taxon>Burkholderiales</taxon>
        <taxon>Sphaerotilaceae</taxon>
        <taxon>Pseudaquabacterium</taxon>
    </lineage>
</organism>
<evidence type="ECO:0000256" key="5">
    <source>
        <dbReference type="ARBA" id="ARBA00024416"/>
    </source>
</evidence>
<dbReference type="Proteomes" id="UP000301751">
    <property type="component" value="Unassembled WGS sequence"/>
</dbReference>
<dbReference type="InterPro" id="IPR016633">
    <property type="entry name" value="EarP"/>
</dbReference>
<dbReference type="AlphaFoldDB" id="A0A480AUB9"/>
<protein>
    <recommendedName>
        <fullName evidence="5">Protein-arginine rhamnosyltransferase</fullName>
    </recommendedName>
    <alternativeName>
        <fullName evidence="6">EF-P arginine rhamnosyltransferase</fullName>
    </alternativeName>
</protein>
<dbReference type="OrthoDB" id="209085at2"/>
<reference evidence="9" key="1">
    <citation type="submission" date="2019-03" db="EMBL/GenBank/DDBJ databases">
        <title>Aquabacterium pictum sp.nov., the first bacteriochlorophyll a-containing freshwater bacterium in the genus Aquabacterium of the class Betaproteobacteria.</title>
        <authorList>
            <person name="Hirose S."/>
            <person name="Tank M."/>
            <person name="Hara E."/>
            <person name="Tamaki H."/>
            <person name="Takaichi S."/>
            <person name="Haruta S."/>
            <person name="Hanada S."/>
        </authorList>
    </citation>
    <scope>NUCLEOTIDE SEQUENCE [LARGE SCALE GENOMIC DNA]</scope>
    <source>
        <strain evidence="9">W35</strain>
    </source>
</reference>
<evidence type="ECO:0000256" key="1">
    <source>
        <dbReference type="ARBA" id="ARBA00022676"/>
    </source>
</evidence>